<keyword evidence="6" id="KW-0479">Metal-binding</keyword>
<accession>A0A7Y9EUB1</accession>
<evidence type="ECO:0000256" key="3">
    <source>
        <dbReference type="ARBA" id="ARBA00016337"/>
    </source>
</evidence>
<evidence type="ECO:0000256" key="4">
    <source>
        <dbReference type="ARBA" id="ARBA00022630"/>
    </source>
</evidence>
<evidence type="ECO:0000256" key="1">
    <source>
        <dbReference type="ARBA" id="ARBA00001946"/>
    </source>
</evidence>
<protein>
    <recommendedName>
        <fullName evidence="3">FAD:protein FMN transferase</fullName>
        <ecNumber evidence="2">2.7.1.180</ecNumber>
    </recommendedName>
    <alternativeName>
        <fullName evidence="9">Flavin transferase</fullName>
    </alternativeName>
</protein>
<comment type="caution">
    <text evidence="11">The sequence shown here is derived from an EMBL/GenBank/DDBJ whole genome shotgun (WGS) entry which is preliminary data.</text>
</comment>
<dbReference type="RefSeq" id="WP_179431937.1">
    <property type="nucleotide sequence ID" value="NZ_BAABLC010000001.1"/>
</dbReference>
<dbReference type="GO" id="GO:0016740">
    <property type="term" value="F:transferase activity"/>
    <property type="evidence" value="ECO:0007669"/>
    <property type="project" value="UniProtKB-KW"/>
</dbReference>
<keyword evidence="11" id="KW-0449">Lipoprotein</keyword>
<comment type="catalytic activity">
    <reaction evidence="10">
        <text>L-threonyl-[protein] + FAD = FMN-L-threonyl-[protein] + AMP + H(+)</text>
        <dbReference type="Rhea" id="RHEA:36847"/>
        <dbReference type="Rhea" id="RHEA-COMP:11060"/>
        <dbReference type="Rhea" id="RHEA-COMP:11061"/>
        <dbReference type="ChEBI" id="CHEBI:15378"/>
        <dbReference type="ChEBI" id="CHEBI:30013"/>
        <dbReference type="ChEBI" id="CHEBI:57692"/>
        <dbReference type="ChEBI" id="CHEBI:74257"/>
        <dbReference type="ChEBI" id="CHEBI:456215"/>
        <dbReference type="EC" id="2.7.1.180"/>
    </reaction>
</comment>
<reference evidence="11 12" key="1">
    <citation type="submission" date="2020-07" db="EMBL/GenBank/DDBJ databases">
        <title>Sequencing the genomes of 1000 actinobacteria strains.</title>
        <authorList>
            <person name="Klenk H.-P."/>
        </authorList>
    </citation>
    <scope>NUCLEOTIDE SEQUENCE [LARGE SCALE GENOMIC DNA]</scope>
    <source>
        <strain evidence="11 12">DSM 22185</strain>
    </source>
</reference>
<keyword evidence="4" id="KW-0285">Flavoprotein</keyword>
<dbReference type="InterPro" id="IPR024932">
    <property type="entry name" value="ApbE"/>
</dbReference>
<proteinExistence type="predicted"/>
<dbReference type="AlphaFoldDB" id="A0A7Y9EUB1"/>
<dbReference type="EMBL" id="JACCBH010000001">
    <property type="protein sequence ID" value="NYD53981.1"/>
    <property type="molecule type" value="Genomic_DNA"/>
</dbReference>
<evidence type="ECO:0000313" key="12">
    <source>
        <dbReference type="Proteomes" id="UP000552045"/>
    </source>
</evidence>
<dbReference type="EC" id="2.7.1.180" evidence="2"/>
<gene>
    <name evidence="11" type="ORF">BKA02_001036</name>
</gene>
<evidence type="ECO:0000256" key="9">
    <source>
        <dbReference type="ARBA" id="ARBA00031306"/>
    </source>
</evidence>
<evidence type="ECO:0000313" key="11">
    <source>
        <dbReference type="EMBL" id="NYD53981.1"/>
    </source>
</evidence>
<comment type="cofactor">
    <cofactor evidence="1">
        <name>Mg(2+)</name>
        <dbReference type="ChEBI" id="CHEBI:18420"/>
    </cofactor>
</comment>
<dbReference type="Proteomes" id="UP000552045">
    <property type="component" value="Unassembled WGS sequence"/>
</dbReference>
<evidence type="ECO:0000256" key="7">
    <source>
        <dbReference type="ARBA" id="ARBA00022827"/>
    </source>
</evidence>
<evidence type="ECO:0000256" key="10">
    <source>
        <dbReference type="ARBA" id="ARBA00048540"/>
    </source>
</evidence>
<dbReference type="Pfam" id="PF02424">
    <property type="entry name" value="ApbE"/>
    <property type="match status" value="1"/>
</dbReference>
<dbReference type="GO" id="GO:0046872">
    <property type="term" value="F:metal ion binding"/>
    <property type="evidence" value="ECO:0007669"/>
    <property type="project" value="UniProtKB-KW"/>
</dbReference>
<sequence length="282" mass="29628">MIASTLEVHRVRVFNTDVEYAAMGAGAAEYERIEEWLRSLDARFSRFREDSELSALNSSGGEWVTISHEMSQMLAHALRVEADSLGLVNIATTQALIDVGYRRPWPAAWVGAGEEPSPVRPLFEVLELGRGRARLAAGVNVDFGAIAKGVWADEAVRRLGGDAVVSLGGDVAARGGGPVGEGWAVQVPGDRVVMLSVGGVATSGVTKRASDVAHHIIDPRTGAPAAVDAQTITVLAATATAAEWAATALIIDQSQCERLAARGVVDAVWADGAALIVRKDNA</sequence>
<keyword evidence="7" id="KW-0274">FAD</keyword>
<evidence type="ECO:0000256" key="8">
    <source>
        <dbReference type="ARBA" id="ARBA00022842"/>
    </source>
</evidence>
<name>A0A7Y9EUB1_9MICO</name>
<dbReference type="Gene3D" id="3.10.520.10">
    <property type="entry name" value="ApbE-like domains"/>
    <property type="match status" value="1"/>
</dbReference>
<keyword evidence="12" id="KW-1185">Reference proteome</keyword>
<organism evidence="11 12">
    <name type="scientific">Microbacterium pseudoresistens</name>
    <dbReference type="NCBI Taxonomy" id="640634"/>
    <lineage>
        <taxon>Bacteria</taxon>
        <taxon>Bacillati</taxon>
        <taxon>Actinomycetota</taxon>
        <taxon>Actinomycetes</taxon>
        <taxon>Micrococcales</taxon>
        <taxon>Microbacteriaceae</taxon>
        <taxon>Microbacterium</taxon>
    </lineage>
</organism>
<keyword evidence="5" id="KW-0808">Transferase</keyword>
<dbReference type="InterPro" id="IPR003374">
    <property type="entry name" value="ApbE-like_sf"/>
</dbReference>
<dbReference type="SUPFAM" id="SSF143631">
    <property type="entry name" value="ApbE-like"/>
    <property type="match status" value="1"/>
</dbReference>
<evidence type="ECO:0000256" key="5">
    <source>
        <dbReference type="ARBA" id="ARBA00022679"/>
    </source>
</evidence>
<keyword evidence="8" id="KW-0460">Magnesium</keyword>
<evidence type="ECO:0000256" key="6">
    <source>
        <dbReference type="ARBA" id="ARBA00022723"/>
    </source>
</evidence>
<dbReference type="PANTHER" id="PTHR30040">
    <property type="entry name" value="THIAMINE BIOSYNTHESIS LIPOPROTEIN APBE"/>
    <property type="match status" value="1"/>
</dbReference>
<dbReference type="PANTHER" id="PTHR30040:SF2">
    <property type="entry name" value="FAD:PROTEIN FMN TRANSFERASE"/>
    <property type="match status" value="1"/>
</dbReference>
<evidence type="ECO:0000256" key="2">
    <source>
        <dbReference type="ARBA" id="ARBA00011955"/>
    </source>
</evidence>